<keyword evidence="1 3" id="KW-0378">Hydrolase</keyword>
<dbReference type="InterPro" id="IPR050266">
    <property type="entry name" value="AB_hydrolase_sf"/>
</dbReference>
<proteinExistence type="predicted"/>
<dbReference type="PANTHER" id="PTHR43798:SF31">
    <property type="entry name" value="AB HYDROLASE SUPERFAMILY PROTEIN YCLE"/>
    <property type="match status" value="1"/>
</dbReference>
<accession>A0ABT3WYM3</accession>
<dbReference type="RefSeq" id="WP_267151022.1">
    <property type="nucleotide sequence ID" value="NZ_JAPMLT010000003.1"/>
</dbReference>
<dbReference type="PRINTS" id="PR00111">
    <property type="entry name" value="ABHYDROLASE"/>
</dbReference>
<dbReference type="SUPFAM" id="SSF53474">
    <property type="entry name" value="alpha/beta-Hydrolases"/>
    <property type="match status" value="1"/>
</dbReference>
<evidence type="ECO:0000313" key="3">
    <source>
        <dbReference type="EMBL" id="MCX7569769.1"/>
    </source>
</evidence>
<comment type="caution">
    <text evidence="3">The sequence shown here is derived from an EMBL/GenBank/DDBJ whole genome shotgun (WGS) entry which is preliminary data.</text>
</comment>
<dbReference type="Pfam" id="PF00561">
    <property type="entry name" value="Abhydrolase_1"/>
    <property type="match status" value="1"/>
</dbReference>
<name>A0ABT3WYM3_9BACL</name>
<evidence type="ECO:0000313" key="4">
    <source>
        <dbReference type="Proteomes" id="UP001208017"/>
    </source>
</evidence>
<dbReference type="InterPro" id="IPR000073">
    <property type="entry name" value="AB_hydrolase_1"/>
</dbReference>
<evidence type="ECO:0000259" key="2">
    <source>
        <dbReference type="Pfam" id="PF00561"/>
    </source>
</evidence>
<reference evidence="3 4" key="1">
    <citation type="submission" date="2022-11" db="EMBL/GenBank/DDBJ databases">
        <title>Study of microbial diversity in lake waters.</title>
        <authorList>
            <person name="Zhang J."/>
        </authorList>
    </citation>
    <scope>NUCLEOTIDE SEQUENCE [LARGE SCALE GENOMIC DNA]</scope>
    <source>
        <strain evidence="3 4">DT12</strain>
    </source>
</reference>
<evidence type="ECO:0000256" key="1">
    <source>
        <dbReference type="ARBA" id="ARBA00022801"/>
    </source>
</evidence>
<organism evidence="3 4">
    <name type="scientific">Tumebacillus lacus</name>
    <dbReference type="NCBI Taxonomy" id="2995335"/>
    <lineage>
        <taxon>Bacteria</taxon>
        <taxon>Bacillati</taxon>
        <taxon>Bacillota</taxon>
        <taxon>Bacilli</taxon>
        <taxon>Bacillales</taxon>
        <taxon>Alicyclobacillaceae</taxon>
        <taxon>Tumebacillus</taxon>
    </lineage>
</organism>
<dbReference type="EMBL" id="JAPMLT010000003">
    <property type="protein sequence ID" value="MCX7569769.1"/>
    <property type="molecule type" value="Genomic_DNA"/>
</dbReference>
<dbReference type="InterPro" id="IPR029058">
    <property type="entry name" value="AB_hydrolase_fold"/>
</dbReference>
<dbReference type="PANTHER" id="PTHR43798">
    <property type="entry name" value="MONOACYLGLYCEROL LIPASE"/>
    <property type="match status" value="1"/>
</dbReference>
<gene>
    <name evidence="3" type="ORF">OS242_07310</name>
</gene>
<dbReference type="Gene3D" id="3.40.50.1820">
    <property type="entry name" value="alpha/beta hydrolase"/>
    <property type="match status" value="1"/>
</dbReference>
<protein>
    <submittedName>
        <fullName evidence="3">Alpha/beta hydrolase</fullName>
    </submittedName>
</protein>
<dbReference type="GO" id="GO:0016787">
    <property type="term" value="F:hydrolase activity"/>
    <property type="evidence" value="ECO:0007669"/>
    <property type="project" value="UniProtKB-KW"/>
</dbReference>
<feature type="domain" description="AB hydrolase-1" evidence="2">
    <location>
        <begin position="13"/>
        <end position="234"/>
    </location>
</feature>
<keyword evidence="4" id="KW-1185">Reference proteome</keyword>
<sequence length="267" mass="30119">MKHFVSEHGSGVPIVFIHGFAGNSRTWLPQVRVFQKKFRVMLYDLRGHGRTGGSELDCYTAELYADDLAQVLDERGIESAHICSLSMGAIVAQAFAAKYPEKVRTLTLAGGFYTIPWYFKAVMNVLNRTLTKVLPPSIIVAIGSHVLMPRPREKVGRKAFIKASRDLGPREFEKIISFLTSADARALCQTLRVPTHLISGDADYWFIKQVQRMKVWIDGAKMHLLKGCAHVVTIERFAEFNTLYLGIIEQFEHQQQQRLSSAKPKAI</sequence>
<dbReference type="Proteomes" id="UP001208017">
    <property type="component" value="Unassembled WGS sequence"/>
</dbReference>